<dbReference type="InterPro" id="IPR050922">
    <property type="entry name" value="LytR/CpsA/Psr_CW_biosynth"/>
</dbReference>
<organism evidence="12 13">
    <name type="scientific">Evansella alkalicola</name>
    <dbReference type="NCBI Taxonomy" id="745819"/>
    <lineage>
        <taxon>Bacteria</taxon>
        <taxon>Bacillati</taxon>
        <taxon>Bacillota</taxon>
        <taxon>Bacilli</taxon>
        <taxon>Bacillales</taxon>
        <taxon>Bacillaceae</taxon>
        <taxon>Evansella</taxon>
    </lineage>
</organism>
<evidence type="ECO:0000256" key="2">
    <source>
        <dbReference type="ARBA" id="ARBA00022475"/>
    </source>
</evidence>
<comment type="pathway">
    <text evidence="9">Cell wall biogenesis.</text>
</comment>
<dbReference type="PANTHER" id="PTHR33392:SF6">
    <property type="entry name" value="POLYISOPRENYL-TEICHOIC ACID--PEPTIDOGLYCAN TEICHOIC ACID TRANSFERASE TAGU"/>
    <property type="match status" value="1"/>
</dbReference>
<dbReference type="NCBIfam" id="TIGR00350">
    <property type="entry name" value="lytR_cpsA_psr"/>
    <property type="match status" value="1"/>
</dbReference>
<dbReference type="InterPro" id="IPR023734">
    <property type="entry name" value="TagU"/>
</dbReference>
<comment type="similarity">
    <text evidence="1 9">Belongs to the LytR/CpsA/Psr (LCP) family.</text>
</comment>
<evidence type="ECO:0000259" key="11">
    <source>
        <dbReference type="Pfam" id="PF03816"/>
    </source>
</evidence>
<comment type="subcellular location">
    <subcellularLocation>
        <location evidence="9">Cell membrane</location>
        <topology evidence="9">Single-pass type II membrane protein</topology>
    </subcellularLocation>
</comment>
<name>A0ABS6JWX1_9BACI</name>
<keyword evidence="7 9" id="KW-0472">Membrane</keyword>
<dbReference type="Pfam" id="PF03816">
    <property type="entry name" value="LytR_cpsA_psr"/>
    <property type="match status" value="1"/>
</dbReference>
<feature type="domain" description="Cell envelope-related transcriptional attenuator" evidence="11">
    <location>
        <begin position="78"/>
        <end position="219"/>
    </location>
</feature>
<proteinExistence type="inferred from homology"/>
<evidence type="ECO:0000256" key="7">
    <source>
        <dbReference type="ARBA" id="ARBA00023136"/>
    </source>
</evidence>
<comment type="function">
    <text evidence="9">May catalyze the final step in cell wall teichoic acid biosynthesis, the transfer of the anionic cell wall polymers (APs) from their lipid-linked precursor to the cell wall peptidoglycan (PG).</text>
</comment>
<evidence type="ECO:0000256" key="4">
    <source>
        <dbReference type="ARBA" id="ARBA00022692"/>
    </source>
</evidence>
<evidence type="ECO:0000256" key="1">
    <source>
        <dbReference type="ARBA" id="ARBA00006068"/>
    </source>
</evidence>
<dbReference type="EC" id="2.7.8.-" evidence="9"/>
<comment type="caution">
    <text evidence="12">The sequence shown here is derived from an EMBL/GenBank/DDBJ whole genome shotgun (WGS) entry which is preliminary data.</text>
</comment>
<evidence type="ECO:0000313" key="12">
    <source>
        <dbReference type="EMBL" id="MBU9723066.1"/>
    </source>
</evidence>
<protein>
    <recommendedName>
        <fullName evidence="9">Polyisoprenyl-teichoic acid--peptidoglycan teichoic acid transferase TagU</fullName>
        <ecNumber evidence="9">2.7.8.-</ecNumber>
    </recommendedName>
</protein>
<keyword evidence="5 9" id="KW-0735">Signal-anchor</keyword>
<dbReference type="EMBL" id="JAHQCR010000070">
    <property type="protein sequence ID" value="MBU9723066.1"/>
    <property type="molecule type" value="Genomic_DNA"/>
</dbReference>
<dbReference type="RefSeq" id="WP_088076913.1">
    <property type="nucleotide sequence ID" value="NZ_JAHQCR010000070.1"/>
</dbReference>
<dbReference type="HAMAP" id="MF_01140">
    <property type="entry name" value="TagU_transferase"/>
    <property type="match status" value="1"/>
</dbReference>
<keyword evidence="6 9" id="KW-1133">Transmembrane helix</keyword>
<evidence type="ECO:0000256" key="5">
    <source>
        <dbReference type="ARBA" id="ARBA00022968"/>
    </source>
</evidence>
<dbReference type="Gene3D" id="3.40.630.190">
    <property type="entry name" value="LCP protein"/>
    <property type="match status" value="1"/>
</dbReference>
<evidence type="ECO:0000256" key="6">
    <source>
        <dbReference type="ARBA" id="ARBA00022989"/>
    </source>
</evidence>
<accession>A0ABS6JWX1</accession>
<reference evidence="12 13" key="1">
    <citation type="submission" date="2021-06" db="EMBL/GenBank/DDBJ databases">
        <title>Bacillus sp. RD4P76, an endophyte from a halophyte.</title>
        <authorList>
            <person name="Sun J.-Q."/>
        </authorList>
    </citation>
    <scope>NUCLEOTIDE SEQUENCE [LARGE SCALE GENOMIC DNA]</scope>
    <source>
        <strain evidence="12 13">JCM 17098</strain>
    </source>
</reference>
<feature type="topological domain" description="Extracellular" evidence="9">
    <location>
        <begin position="25"/>
        <end position="320"/>
    </location>
</feature>
<evidence type="ECO:0000256" key="8">
    <source>
        <dbReference type="ARBA" id="ARBA00023316"/>
    </source>
</evidence>
<dbReference type="InterPro" id="IPR004474">
    <property type="entry name" value="LytR_CpsA_psr"/>
</dbReference>
<keyword evidence="8 9" id="KW-0961">Cell wall biogenesis/degradation</keyword>
<keyword evidence="3 9" id="KW-0808">Transferase</keyword>
<keyword evidence="13" id="KW-1185">Reference proteome</keyword>
<evidence type="ECO:0000256" key="10">
    <source>
        <dbReference type="SAM" id="Phobius"/>
    </source>
</evidence>
<evidence type="ECO:0000313" key="13">
    <source>
        <dbReference type="Proteomes" id="UP000790580"/>
    </source>
</evidence>
<keyword evidence="2 9" id="KW-1003">Cell membrane</keyword>
<evidence type="ECO:0000256" key="3">
    <source>
        <dbReference type="ARBA" id="ARBA00022679"/>
    </source>
</evidence>
<sequence>MKKALIIAGIIMLTVVMGIGGYGYYMYKSVQGTVDNKMHQPLEREKSEKRFEVVDIEQAEPLSFLLLGVDAQDSTRGRTDTIMVVTVNPADNSMKMLSIPRDTRTEIIGRGFDDKINHAFAFGGAEMTVNTVENFLDIPIDYYATVNMNGFKDIVDALGGVTVDNDFAFSSGGHQFNEGEIFLEGDQALAFARMRKQDTRGDFGRNDRQRQIVMAIIEEGAQFSSITRAGSILDALGDNVLTDVSFDNMVKIQEKYRSARHNMETIEITGSGTRIDNIYYLVVPEEERLRVSGELRTHLGLDEDSSSVAAVEEEEETANN</sequence>
<keyword evidence="4 9" id="KW-0812">Transmembrane</keyword>
<feature type="topological domain" description="Cytoplasmic" evidence="9">
    <location>
        <begin position="1"/>
        <end position="3"/>
    </location>
</feature>
<gene>
    <name evidence="9" type="primary">tagU</name>
    <name evidence="12" type="ORF">KS407_16725</name>
</gene>
<dbReference type="Proteomes" id="UP000790580">
    <property type="component" value="Unassembled WGS sequence"/>
</dbReference>
<dbReference type="PANTHER" id="PTHR33392">
    <property type="entry name" value="POLYISOPRENYL-TEICHOIC ACID--PEPTIDOGLYCAN TEICHOIC ACID TRANSFERASE TAGU"/>
    <property type="match status" value="1"/>
</dbReference>
<feature type="transmembrane region" description="Helical" evidence="10">
    <location>
        <begin position="6"/>
        <end position="27"/>
    </location>
</feature>
<evidence type="ECO:0000256" key="9">
    <source>
        <dbReference type="HAMAP-Rule" id="MF_01140"/>
    </source>
</evidence>